<dbReference type="PANTHER" id="PTHR38011">
    <property type="entry name" value="DIHYDROFOLATE REDUCTASE FAMILY PROTEIN (AFU_ORTHOLOGUE AFUA_8G06820)"/>
    <property type="match status" value="1"/>
</dbReference>
<dbReference type="InterPro" id="IPR006261">
    <property type="entry name" value="dGTPase"/>
</dbReference>
<dbReference type="Proteomes" id="UP000887116">
    <property type="component" value="Unassembled WGS sequence"/>
</dbReference>
<dbReference type="InterPro" id="IPR004794">
    <property type="entry name" value="Eubact_RibD"/>
</dbReference>
<dbReference type="OrthoDB" id="448305at2759"/>
<dbReference type="InterPro" id="IPR006674">
    <property type="entry name" value="HD_domain"/>
</dbReference>
<feature type="domain" description="HD" evidence="11">
    <location>
        <begin position="67"/>
        <end position="215"/>
    </location>
</feature>
<dbReference type="NCBIfam" id="TIGR01353">
    <property type="entry name" value="dGTP_triPase"/>
    <property type="match status" value="1"/>
</dbReference>
<comment type="pathway">
    <text evidence="1">Cofactor biosynthesis; riboflavin biosynthesis; 5-amino-6-(D-ribitylamino)uracil from GTP: step 2/4.</text>
</comment>
<dbReference type="InterPro" id="IPR002125">
    <property type="entry name" value="CMP_dCMP_dom"/>
</dbReference>
<evidence type="ECO:0000313" key="12">
    <source>
        <dbReference type="EMBL" id="GFR09601.1"/>
    </source>
</evidence>
<dbReference type="Pfam" id="PF13286">
    <property type="entry name" value="HD_assoc"/>
    <property type="match status" value="1"/>
</dbReference>
<dbReference type="HAMAP" id="MF_01212">
    <property type="entry name" value="dGTPase_type2"/>
    <property type="match status" value="1"/>
</dbReference>
<dbReference type="NCBIfam" id="TIGR00326">
    <property type="entry name" value="eubact_ribD"/>
    <property type="match status" value="1"/>
</dbReference>
<dbReference type="InterPro" id="IPR016193">
    <property type="entry name" value="Cytidine_deaminase-like"/>
</dbReference>
<name>A0A8X6GR07_TRICU</name>
<dbReference type="SUPFAM" id="SSF53927">
    <property type="entry name" value="Cytidine deaminase-like"/>
    <property type="match status" value="1"/>
</dbReference>
<dbReference type="Gene3D" id="3.40.140.10">
    <property type="entry name" value="Cytidine Deaminase, domain 2"/>
    <property type="match status" value="1"/>
</dbReference>
<comment type="pathway">
    <text evidence="2">Cofactor biosynthesis; riboflavin biosynthesis; 5-amino-6-(D-ribitylamino)uracil from GTP: step 3/4.</text>
</comment>
<evidence type="ECO:0000313" key="13">
    <source>
        <dbReference type="Proteomes" id="UP000887116"/>
    </source>
</evidence>
<dbReference type="GO" id="GO:0008835">
    <property type="term" value="F:diaminohydroxyphosphoribosylaminopyrimidine deaminase activity"/>
    <property type="evidence" value="ECO:0007669"/>
    <property type="project" value="InterPro"/>
</dbReference>
<dbReference type="InterPro" id="IPR050765">
    <property type="entry name" value="Riboflavin_Biosynth_HTPR"/>
</dbReference>
<organism evidence="12 13">
    <name type="scientific">Trichonephila clavata</name>
    <name type="common">Joro spider</name>
    <name type="synonym">Nephila clavata</name>
    <dbReference type="NCBI Taxonomy" id="2740835"/>
    <lineage>
        <taxon>Eukaryota</taxon>
        <taxon>Metazoa</taxon>
        <taxon>Ecdysozoa</taxon>
        <taxon>Arthropoda</taxon>
        <taxon>Chelicerata</taxon>
        <taxon>Arachnida</taxon>
        <taxon>Araneae</taxon>
        <taxon>Araneomorphae</taxon>
        <taxon>Entelegynae</taxon>
        <taxon>Araneoidea</taxon>
        <taxon>Nephilidae</taxon>
        <taxon>Trichonephila</taxon>
    </lineage>
</organism>
<evidence type="ECO:0000256" key="8">
    <source>
        <dbReference type="ARBA" id="ARBA00023002"/>
    </source>
</evidence>
<evidence type="ECO:0000259" key="10">
    <source>
        <dbReference type="PROSITE" id="PS51747"/>
    </source>
</evidence>
<dbReference type="GO" id="GO:0008270">
    <property type="term" value="F:zinc ion binding"/>
    <property type="evidence" value="ECO:0007669"/>
    <property type="project" value="InterPro"/>
</dbReference>
<dbReference type="GO" id="GO:0009231">
    <property type="term" value="P:riboflavin biosynthetic process"/>
    <property type="evidence" value="ECO:0007669"/>
    <property type="project" value="UniProtKB-KW"/>
</dbReference>
<dbReference type="InterPro" id="IPR002734">
    <property type="entry name" value="RibDG_C"/>
</dbReference>
<comment type="caution">
    <text evidence="12">The sequence shown here is derived from an EMBL/GenBank/DDBJ whole genome shotgun (WGS) entry which is preliminary data.</text>
</comment>
<evidence type="ECO:0000256" key="5">
    <source>
        <dbReference type="ARBA" id="ARBA00022801"/>
    </source>
</evidence>
<protein>
    <submittedName>
        <fullName evidence="12">Deoxyguanosinetriphosphate triphosphohydrolase-like protein</fullName>
    </submittedName>
</protein>
<dbReference type="EMBL" id="BMAO01006561">
    <property type="protein sequence ID" value="GFR09601.1"/>
    <property type="molecule type" value="Genomic_DNA"/>
</dbReference>
<reference evidence="12" key="1">
    <citation type="submission" date="2020-07" db="EMBL/GenBank/DDBJ databases">
        <title>Multicomponent nature underlies the extraordinary mechanical properties of spider dragline silk.</title>
        <authorList>
            <person name="Kono N."/>
            <person name="Nakamura H."/>
            <person name="Mori M."/>
            <person name="Yoshida Y."/>
            <person name="Ohtoshi R."/>
            <person name="Malay A.D."/>
            <person name="Moran D.A.P."/>
            <person name="Tomita M."/>
            <person name="Numata K."/>
            <person name="Arakawa K."/>
        </authorList>
    </citation>
    <scope>NUCLEOTIDE SEQUENCE</scope>
</reference>
<keyword evidence="7" id="KW-0521">NADP</keyword>
<dbReference type="Pfam" id="PF01872">
    <property type="entry name" value="RibD_C"/>
    <property type="match status" value="1"/>
</dbReference>
<dbReference type="PROSITE" id="PS51831">
    <property type="entry name" value="HD"/>
    <property type="match status" value="1"/>
</dbReference>
<dbReference type="Gene3D" id="3.40.430.10">
    <property type="entry name" value="Dihydrofolate Reductase, subunit A"/>
    <property type="match status" value="1"/>
</dbReference>
<dbReference type="GO" id="GO:0016793">
    <property type="term" value="F:triphosphoric monoester hydrolase activity"/>
    <property type="evidence" value="ECO:0007669"/>
    <property type="project" value="InterPro"/>
</dbReference>
<dbReference type="SMART" id="SM00471">
    <property type="entry name" value="HDc"/>
    <property type="match status" value="1"/>
</dbReference>
<evidence type="ECO:0000259" key="11">
    <source>
        <dbReference type="PROSITE" id="PS51831"/>
    </source>
</evidence>
<accession>A0A8X6GR07</accession>
<keyword evidence="8" id="KW-0560">Oxidoreductase</keyword>
<evidence type="ECO:0000256" key="2">
    <source>
        <dbReference type="ARBA" id="ARBA00004910"/>
    </source>
</evidence>
<dbReference type="Pfam" id="PF00383">
    <property type="entry name" value="dCMP_cyt_deam_1"/>
    <property type="match status" value="1"/>
</dbReference>
<evidence type="ECO:0000256" key="1">
    <source>
        <dbReference type="ARBA" id="ARBA00004882"/>
    </source>
</evidence>
<dbReference type="CDD" id="cd00077">
    <property type="entry name" value="HDc"/>
    <property type="match status" value="1"/>
</dbReference>
<keyword evidence="4" id="KW-0479">Metal-binding</keyword>
<dbReference type="InterPro" id="IPR016192">
    <property type="entry name" value="APOBEC/CMP_deaminase_Zn-bd"/>
</dbReference>
<dbReference type="PANTHER" id="PTHR38011:SF7">
    <property type="entry name" value="2,5-DIAMINO-6-RIBOSYLAMINO-4(3H)-PYRIMIDINONE 5'-PHOSPHATE REDUCTASE"/>
    <property type="match status" value="1"/>
</dbReference>
<keyword evidence="5" id="KW-0378">Hydrolase</keyword>
<dbReference type="Pfam" id="PF01966">
    <property type="entry name" value="HD"/>
    <property type="match status" value="1"/>
</dbReference>
<proteinExistence type="inferred from homology"/>
<dbReference type="InterPro" id="IPR023023">
    <property type="entry name" value="dNTPase_2"/>
</dbReference>
<keyword evidence="9" id="KW-0511">Multifunctional enzyme</keyword>
<evidence type="ECO:0000256" key="9">
    <source>
        <dbReference type="ARBA" id="ARBA00023268"/>
    </source>
</evidence>
<keyword evidence="3" id="KW-0686">Riboflavin biosynthesis</keyword>
<gene>
    <name evidence="12" type="primary">Plav_3021</name>
    <name evidence="12" type="ORF">TNCT_503241</name>
</gene>
<feature type="domain" description="CMP/dCMP-type deaminase" evidence="10">
    <location>
        <begin position="374"/>
        <end position="496"/>
    </location>
</feature>
<dbReference type="SUPFAM" id="SSF53597">
    <property type="entry name" value="Dihydrofolate reductase-like"/>
    <property type="match status" value="1"/>
</dbReference>
<evidence type="ECO:0000256" key="7">
    <source>
        <dbReference type="ARBA" id="ARBA00022857"/>
    </source>
</evidence>
<evidence type="ECO:0000256" key="4">
    <source>
        <dbReference type="ARBA" id="ARBA00022723"/>
    </source>
</evidence>
<dbReference type="CDD" id="cd01284">
    <property type="entry name" value="Riboflavin_deaminase-reductase"/>
    <property type="match status" value="1"/>
</dbReference>
<dbReference type="AlphaFoldDB" id="A0A8X6GR07"/>
<dbReference type="PROSITE" id="PS00903">
    <property type="entry name" value="CYT_DCMP_DEAMINASES_1"/>
    <property type="match status" value="1"/>
</dbReference>
<evidence type="ECO:0000256" key="3">
    <source>
        <dbReference type="ARBA" id="ARBA00022619"/>
    </source>
</evidence>
<sequence>MSNNNFLLNYACFPSKTKGRYFKEPEDENRSCFQRDRDRIVHSNAFRKLEYKTQVFINYEHDYYRTRLTHSLEVAQIARSIARRLGLNEDITECIALAHDLGHPPFGHAGEDALKKSVQDLNLDNEKYEFDHNVQAIRILTYLEQKHADFDGMNLSWEVIEGVAKHNGPLLGQNAESSTNNQLLLKYNEKYDLKLEEFSSIEAQVASIADDIAYSVHDLDDALRANLVTIEDLLNVPLIGKMFKDVRSGYSELPQSKLIHESLSGTIGTMISDVVSQTERNIEDHKIKSVEDVRSLNKMLVTFSPEVANATKEMKRFNMEKIYRSYKLSRTMNKAKRIIQELFQCFYENPGLLPTEWSKLACKSQRSVIICDYISDDHFMSIALKLAEKSLGNVAPNPAVGCVIVKDGTIISEGYTGIGGRPHAEVVALQNTKDSTHGATIYITLEPCCHHGVTGPCTAKIIKAGVRRVVIATIDPDSRVSGGGIKALKEAGIEVEQGIMQKEAEELNVGFLTTKELHRPFIACKIATTLDGKIATFTGNSKWITSEDTRNWVHELRAKYDAIMIGSNTLINDNPLLTCRLPGLENRSPIRLIIDSQAKLKEEHNIAKTADKVITWVITSKEVERKIKNINYLIVNSNHKPPVIPDVTPTHSPVIPTPSPVIPVPRHWDPENFKQLHNENWSRTGMTSEPDVIGKVCLKDMASKLASEIGITRLLVEGGGVLITELLKHNLIDRLIICRSGKILGNDATPFVGDLGIQSINECYRFKKAEIIEFSEDVVEVWDRLP</sequence>
<dbReference type="PROSITE" id="PS51747">
    <property type="entry name" value="CYT_DCMP_DEAMINASES_2"/>
    <property type="match status" value="1"/>
</dbReference>
<evidence type="ECO:0000256" key="6">
    <source>
        <dbReference type="ARBA" id="ARBA00022833"/>
    </source>
</evidence>
<dbReference type="GO" id="GO:0008703">
    <property type="term" value="F:5-amino-6-(5-phosphoribosylamino)uracil reductase activity"/>
    <property type="evidence" value="ECO:0007669"/>
    <property type="project" value="InterPro"/>
</dbReference>
<keyword evidence="6" id="KW-0862">Zinc</keyword>
<dbReference type="Gene3D" id="1.10.3210.10">
    <property type="entry name" value="Hypothetical protein af1432"/>
    <property type="match status" value="1"/>
</dbReference>
<dbReference type="InterPro" id="IPR003607">
    <property type="entry name" value="HD/PDEase_dom"/>
</dbReference>
<dbReference type="InterPro" id="IPR026875">
    <property type="entry name" value="PHydrolase_assoc_dom"/>
</dbReference>
<dbReference type="SUPFAM" id="SSF109604">
    <property type="entry name" value="HD-domain/PDEase-like"/>
    <property type="match status" value="1"/>
</dbReference>
<keyword evidence="13" id="KW-1185">Reference proteome</keyword>
<dbReference type="NCBIfam" id="NF002326">
    <property type="entry name" value="PRK01286.1-1"/>
    <property type="match status" value="1"/>
</dbReference>
<dbReference type="InterPro" id="IPR024072">
    <property type="entry name" value="DHFR-like_dom_sf"/>
</dbReference>